<dbReference type="Proteomes" id="UP001152888">
    <property type="component" value="Unassembled WGS sequence"/>
</dbReference>
<evidence type="ECO:0000259" key="4">
    <source>
        <dbReference type="Pfam" id="PF04500"/>
    </source>
</evidence>
<dbReference type="EMBL" id="CAKOFQ010007356">
    <property type="protein sequence ID" value="CAH1999179.1"/>
    <property type="molecule type" value="Genomic_DNA"/>
</dbReference>
<evidence type="ECO:0000313" key="6">
    <source>
        <dbReference type="Proteomes" id="UP001152888"/>
    </source>
</evidence>
<keyword evidence="2" id="KW-0863">Zinc-finger</keyword>
<reference evidence="5" key="1">
    <citation type="submission" date="2022-03" db="EMBL/GenBank/DDBJ databases">
        <authorList>
            <person name="Sayadi A."/>
        </authorList>
    </citation>
    <scope>NUCLEOTIDE SEQUENCE</scope>
</reference>
<dbReference type="AlphaFoldDB" id="A0A9P0LIK5"/>
<dbReference type="InterPro" id="IPR007588">
    <property type="entry name" value="Znf_FLYWCH"/>
</dbReference>
<feature type="domain" description="FLYWCH-type" evidence="4">
    <location>
        <begin position="20"/>
        <end position="60"/>
    </location>
</feature>
<name>A0A9P0LIK5_ACAOB</name>
<comment type="caution">
    <text evidence="5">The sequence shown here is derived from an EMBL/GenBank/DDBJ whole genome shotgun (WGS) entry which is preliminary data.</text>
</comment>
<evidence type="ECO:0000256" key="3">
    <source>
        <dbReference type="ARBA" id="ARBA00022833"/>
    </source>
</evidence>
<evidence type="ECO:0000313" key="5">
    <source>
        <dbReference type="EMBL" id="CAH1999179.1"/>
    </source>
</evidence>
<gene>
    <name evidence="5" type="ORF">ACAOBT_LOCUS24831</name>
</gene>
<dbReference type="GO" id="GO:0008270">
    <property type="term" value="F:zinc ion binding"/>
    <property type="evidence" value="ECO:0007669"/>
    <property type="project" value="UniProtKB-KW"/>
</dbReference>
<organism evidence="5 6">
    <name type="scientific">Acanthoscelides obtectus</name>
    <name type="common">Bean weevil</name>
    <name type="synonym">Bruchus obtectus</name>
    <dbReference type="NCBI Taxonomy" id="200917"/>
    <lineage>
        <taxon>Eukaryota</taxon>
        <taxon>Metazoa</taxon>
        <taxon>Ecdysozoa</taxon>
        <taxon>Arthropoda</taxon>
        <taxon>Hexapoda</taxon>
        <taxon>Insecta</taxon>
        <taxon>Pterygota</taxon>
        <taxon>Neoptera</taxon>
        <taxon>Endopterygota</taxon>
        <taxon>Coleoptera</taxon>
        <taxon>Polyphaga</taxon>
        <taxon>Cucujiformia</taxon>
        <taxon>Chrysomeloidea</taxon>
        <taxon>Chrysomelidae</taxon>
        <taxon>Bruchinae</taxon>
        <taxon>Bruchini</taxon>
        <taxon>Acanthoscelides</taxon>
    </lineage>
</organism>
<dbReference type="Gene3D" id="2.20.25.240">
    <property type="match status" value="2"/>
</dbReference>
<feature type="domain" description="FLYWCH-type" evidence="4">
    <location>
        <begin position="69"/>
        <end position="121"/>
    </location>
</feature>
<evidence type="ECO:0000256" key="1">
    <source>
        <dbReference type="ARBA" id="ARBA00022723"/>
    </source>
</evidence>
<dbReference type="OrthoDB" id="6768845at2759"/>
<evidence type="ECO:0000256" key="2">
    <source>
        <dbReference type="ARBA" id="ARBA00022771"/>
    </source>
</evidence>
<dbReference type="Pfam" id="PF04500">
    <property type="entry name" value="FLYWCH"/>
    <property type="match status" value="2"/>
</dbReference>
<protein>
    <recommendedName>
        <fullName evidence="4">FLYWCH-type domain-containing protein</fullName>
    </recommendedName>
</protein>
<keyword evidence="6" id="KW-1185">Reference proteome</keyword>
<keyword evidence="3" id="KW-0862">Zinc</keyword>
<keyword evidence="1" id="KW-0479">Metal-binding</keyword>
<proteinExistence type="predicted"/>
<accession>A0A9P0LIK5</accession>
<sequence length="142" mass="16504">MIFLIPPFFLDTIYFDVGTKNPKIIVDNHDFNMARKTDSKTMWICAGYFKTKCRARATTRTIYFEAGTKNPKIIVDDHDFYLESSRPTKSTWFCCMNYKTKCKVRVSTSGTYVVVNGVHNHLPRKRVNAKYRSKEVTIVRAS</sequence>